<accession>A0A1R3V6I1</accession>
<organism evidence="1 2">
    <name type="scientific">Mesorhizobium prunaredense</name>
    <dbReference type="NCBI Taxonomy" id="1631249"/>
    <lineage>
        <taxon>Bacteria</taxon>
        <taxon>Pseudomonadati</taxon>
        <taxon>Pseudomonadota</taxon>
        <taxon>Alphaproteobacteria</taxon>
        <taxon>Hyphomicrobiales</taxon>
        <taxon>Phyllobacteriaceae</taxon>
        <taxon>Mesorhizobium</taxon>
    </lineage>
</organism>
<proteinExistence type="predicted"/>
<reference evidence="2" key="1">
    <citation type="submission" date="2017-01" db="EMBL/GenBank/DDBJ databases">
        <authorList>
            <person name="Brunel B."/>
        </authorList>
    </citation>
    <scope>NUCLEOTIDE SEQUENCE [LARGE SCALE GENOMIC DNA]</scope>
</reference>
<evidence type="ECO:0000313" key="2">
    <source>
        <dbReference type="Proteomes" id="UP000188388"/>
    </source>
</evidence>
<dbReference type="EMBL" id="FTPD01000007">
    <property type="protein sequence ID" value="SIT54396.1"/>
    <property type="molecule type" value="Genomic_DNA"/>
</dbReference>
<sequence length="73" mass="7799">MASFAFLGLWSLRHRRRDPDRAAGVAADGQDLTEVLVRTNLQRCASFSLAHWQIATAPPAPPRRGSSVAGVGG</sequence>
<evidence type="ECO:0000313" key="1">
    <source>
        <dbReference type="EMBL" id="SIT54396.1"/>
    </source>
</evidence>
<gene>
    <name evidence="1" type="ORF">BQ8794_150078</name>
</gene>
<name>A0A1R3V6I1_9HYPH</name>
<dbReference type="STRING" id="1631249.BQ8794_150078"/>
<protein>
    <submittedName>
        <fullName evidence="1">Uncharacterized protein</fullName>
    </submittedName>
</protein>
<dbReference type="Proteomes" id="UP000188388">
    <property type="component" value="Unassembled WGS sequence"/>
</dbReference>
<dbReference type="AlphaFoldDB" id="A0A1R3V6I1"/>
<keyword evidence="2" id="KW-1185">Reference proteome</keyword>